<dbReference type="Pfam" id="PF02995">
    <property type="entry name" value="DUF229"/>
    <property type="match status" value="1"/>
</dbReference>
<name>A0A3P6R6M1_CYLGO</name>
<keyword evidence="2" id="KW-1185">Reference proteome</keyword>
<dbReference type="PANTHER" id="PTHR10974">
    <property type="entry name" value="FI08016P-RELATED"/>
    <property type="match status" value="1"/>
</dbReference>
<dbReference type="EMBL" id="UYRV01011421">
    <property type="protein sequence ID" value="VDK58116.1"/>
    <property type="molecule type" value="Genomic_DNA"/>
</dbReference>
<protein>
    <submittedName>
        <fullName evidence="1">Uncharacterized protein</fullName>
    </submittedName>
</protein>
<dbReference type="PANTHER" id="PTHR10974:SF75">
    <property type="entry name" value="SULFATASE DOMAIN-CONTAINING PROTEIN"/>
    <property type="match status" value="1"/>
</dbReference>
<dbReference type="OrthoDB" id="5862419at2759"/>
<reference evidence="1 2" key="1">
    <citation type="submission" date="2018-11" db="EMBL/GenBank/DDBJ databases">
        <authorList>
            <consortium name="Pathogen Informatics"/>
        </authorList>
    </citation>
    <scope>NUCLEOTIDE SEQUENCE [LARGE SCALE GENOMIC DNA]</scope>
</reference>
<accession>A0A3P6R6M1</accession>
<evidence type="ECO:0000313" key="2">
    <source>
        <dbReference type="Proteomes" id="UP000271889"/>
    </source>
</evidence>
<gene>
    <name evidence="1" type="ORF">CGOC_LOCUS4222</name>
</gene>
<dbReference type="AlphaFoldDB" id="A0A3P6R6M1"/>
<dbReference type="GO" id="GO:0005615">
    <property type="term" value="C:extracellular space"/>
    <property type="evidence" value="ECO:0007669"/>
    <property type="project" value="TreeGrafter"/>
</dbReference>
<dbReference type="InterPro" id="IPR004245">
    <property type="entry name" value="DUF229"/>
</dbReference>
<proteinExistence type="predicted"/>
<organism evidence="1 2">
    <name type="scientific">Cylicostephanus goldi</name>
    <name type="common">Nematode worm</name>
    <dbReference type="NCBI Taxonomy" id="71465"/>
    <lineage>
        <taxon>Eukaryota</taxon>
        <taxon>Metazoa</taxon>
        <taxon>Ecdysozoa</taxon>
        <taxon>Nematoda</taxon>
        <taxon>Chromadorea</taxon>
        <taxon>Rhabditida</taxon>
        <taxon>Rhabditina</taxon>
        <taxon>Rhabditomorpha</taxon>
        <taxon>Strongyloidea</taxon>
        <taxon>Strongylidae</taxon>
        <taxon>Cylicostephanus</taxon>
    </lineage>
</organism>
<sequence>MTIVQSARGSAFNKGSSLLRRWIRSRTCNNLPIPVEYCLCRYEKKELKDDRLRQRIGEFIASQLNTYLTNVGIANICLNQEYEKTLDAQQLQTGENTTLYSMFVRLKPMKGDFTAEVLGTTSGFQLVSGFDRWDHRKRGHCAPKVFRPLCQCSST</sequence>
<evidence type="ECO:0000313" key="1">
    <source>
        <dbReference type="EMBL" id="VDK58116.1"/>
    </source>
</evidence>
<dbReference type="Proteomes" id="UP000271889">
    <property type="component" value="Unassembled WGS sequence"/>
</dbReference>